<sequence length="194" mass="22486">MDSQNFYFLEGEGVHPIAQIESPDIGLSPYPWTNGRKIDIKIEEPIVYDMDMSDLDNSEEDLEDMDLRGYKPNDFNIPTLWTYLHPPLISKKLADVITSFPNVKLELFKAEVHNPMSGTVHKDYYAFNLLQIAEFEVARELKKDIRQRSIRIPSIEYPIFYLYDDGPLVVNESVKNAIINEGIEGLYFELTSQY</sequence>
<proteinExistence type="predicted"/>
<comment type="caution">
    <text evidence="1">The sequence shown here is derived from an EMBL/GenBank/DDBJ whole genome shotgun (WGS) entry which is preliminary data.</text>
</comment>
<gene>
    <name evidence="1" type="ORF">E1163_18130</name>
</gene>
<keyword evidence="2" id="KW-1185">Reference proteome</keyword>
<dbReference type="EMBL" id="SMLW01000603">
    <property type="protein sequence ID" value="MTI26880.1"/>
    <property type="molecule type" value="Genomic_DNA"/>
</dbReference>
<accession>A0ABW9RV72</accession>
<dbReference type="RefSeq" id="WP_155173889.1">
    <property type="nucleotide sequence ID" value="NZ_BAAAFL010000004.1"/>
</dbReference>
<evidence type="ECO:0000313" key="1">
    <source>
        <dbReference type="EMBL" id="MTI26880.1"/>
    </source>
</evidence>
<reference evidence="1 2" key="1">
    <citation type="submission" date="2019-02" db="EMBL/GenBank/DDBJ databases">
        <authorList>
            <person name="Goldberg S.R."/>
            <person name="Haltli B.A."/>
            <person name="Correa H."/>
            <person name="Russell K.G."/>
        </authorList>
    </citation>
    <scope>NUCLEOTIDE SEQUENCE [LARGE SCALE GENOMIC DNA]</scope>
    <source>
        <strain evidence="1 2">JCM 16186</strain>
    </source>
</reference>
<organism evidence="1 2">
    <name type="scientific">Fulvivirga kasyanovii</name>
    <dbReference type="NCBI Taxonomy" id="396812"/>
    <lineage>
        <taxon>Bacteria</taxon>
        <taxon>Pseudomonadati</taxon>
        <taxon>Bacteroidota</taxon>
        <taxon>Cytophagia</taxon>
        <taxon>Cytophagales</taxon>
        <taxon>Fulvivirgaceae</taxon>
        <taxon>Fulvivirga</taxon>
    </lineage>
</organism>
<evidence type="ECO:0000313" key="2">
    <source>
        <dbReference type="Proteomes" id="UP000798808"/>
    </source>
</evidence>
<name>A0ABW9RV72_9BACT</name>
<dbReference type="Proteomes" id="UP000798808">
    <property type="component" value="Unassembled WGS sequence"/>
</dbReference>
<protein>
    <submittedName>
        <fullName evidence="1">Uncharacterized protein</fullName>
    </submittedName>
</protein>